<reference evidence="9 10" key="1">
    <citation type="submission" date="2024-07" db="EMBL/GenBank/DDBJ databases">
        <title>Chromosome-level genome assembly of the water stick insect Ranatra chinensis (Heteroptera: Nepidae).</title>
        <authorList>
            <person name="Liu X."/>
        </authorList>
    </citation>
    <scope>NUCLEOTIDE SEQUENCE [LARGE SCALE GENOMIC DNA]</scope>
    <source>
        <strain evidence="9">Cailab_2021Rc</strain>
        <tissue evidence="9">Muscle</tissue>
    </source>
</reference>
<proteinExistence type="predicted"/>
<dbReference type="PROSITE" id="PS50970">
    <property type="entry name" value="HCY"/>
    <property type="match status" value="1"/>
</dbReference>
<dbReference type="FunFam" id="3.20.20.330:FF:000002">
    <property type="entry name" value="Homocysteine S-methyltransferase"/>
    <property type="match status" value="1"/>
</dbReference>
<feature type="binding site" evidence="6 7">
    <location>
        <position position="288"/>
    </location>
    <ligand>
        <name>Zn(2+)</name>
        <dbReference type="ChEBI" id="CHEBI:29105"/>
    </ligand>
</feature>
<dbReference type="InterPro" id="IPR051486">
    <property type="entry name" value="Hcy_S-methyltransferase"/>
</dbReference>
<comment type="pathway">
    <text evidence="5">Amino-acid biosynthesis; L-methionine biosynthesis via de novo pathway.</text>
</comment>
<evidence type="ECO:0000313" key="10">
    <source>
        <dbReference type="Proteomes" id="UP001558652"/>
    </source>
</evidence>
<dbReference type="EMBL" id="JBFDAA010000010">
    <property type="protein sequence ID" value="KAL1124747.1"/>
    <property type="molecule type" value="Genomic_DNA"/>
</dbReference>
<keyword evidence="2 7" id="KW-0808">Transferase</keyword>
<keyword evidence="1 7" id="KW-0489">Methyltransferase</keyword>
<dbReference type="GO" id="GO:0032259">
    <property type="term" value="P:methylation"/>
    <property type="evidence" value="ECO:0007669"/>
    <property type="project" value="UniProtKB-KW"/>
</dbReference>
<dbReference type="Proteomes" id="UP001558652">
    <property type="component" value="Unassembled WGS sequence"/>
</dbReference>
<gene>
    <name evidence="9" type="ORF">AAG570_001368</name>
</gene>
<evidence type="ECO:0000256" key="5">
    <source>
        <dbReference type="ARBA" id="ARBA00034478"/>
    </source>
</evidence>
<dbReference type="Pfam" id="PF02574">
    <property type="entry name" value="S-methyl_trans"/>
    <property type="match status" value="1"/>
</dbReference>
<dbReference type="NCBIfam" id="NF007020">
    <property type="entry name" value="PRK09485.1"/>
    <property type="match status" value="1"/>
</dbReference>
<dbReference type="GO" id="GO:0046872">
    <property type="term" value="F:metal ion binding"/>
    <property type="evidence" value="ECO:0007669"/>
    <property type="project" value="UniProtKB-KW"/>
</dbReference>
<sequence>MVKLLDAGFSTQLSKYIDEEIDGHPLWTARFLFTSKETCLRVHRDFVRAGAQIIITGSYQASIEGFKKYLGLDRETSISLIKESVTLAKNALETEEKNTGKKLHVRIAGSIGPYGAYLHDGSDYTGSYAQKLSKEELKVWHKPRLDALLDGGADLLAFETIPASIEAEALIELLKEHPQKKAWLSFSCKDNERISNGETFKDVAIKCWELGQSQLIAIGVNCVQPSFVTPLLAKVRETHPEIPLIAYPNSGEIYSKEKGRWLDKTTSLCVTDYTEEWLDLGINYIGGCCRTNDKDVKQFSEEIEKWMNKTKTQC</sequence>
<comment type="caution">
    <text evidence="9">The sequence shown here is derived from an EMBL/GenBank/DDBJ whole genome shotgun (WGS) entry which is preliminary data.</text>
</comment>
<dbReference type="SUPFAM" id="SSF82282">
    <property type="entry name" value="Homocysteine S-methyltransferase"/>
    <property type="match status" value="1"/>
</dbReference>
<evidence type="ECO:0000256" key="2">
    <source>
        <dbReference type="ARBA" id="ARBA00022679"/>
    </source>
</evidence>
<dbReference type="AlphaFoldDB" id="A0ABD0YQG6"/>
<organism evidence="9 10">
    <name type="scientific">Ranatra chinensis</name>
    <dbReference type="NCBI Taxonomy" id="642074"/>
    <lineage>
        <taxon>Eukaryota</taxon>
        <taxon>Metazoa</taxon>
        <taxon>Ecdysozoa</taxon>
        <taxon>Arthropoda</taxon>
        <taxon>Hexapoda</taxon>
        <taxon>Insecta</taxon>
        <taxon>Pterygota</taxon>
        <taxon>Neoptera</taxon>
        <taxon>Paraneoptera</taxon>
        <taxon>Hemiptera</taxon>
        <taxon>Heteroptera</taxon>
        <taxon>Panheteroptera</taxon>
        <taxon>Nepomorpha</taxon>
        <taxon>Nepidae</taxon>
        <taxon>Ranatrinae</taxon>
        <taxon>Ranatra</taxon>
    </lineage>
</organism>
<evidence type="ECO:0000256" key="6">
    <source>
        <dbReference type="PIRSR" id="PIRSR037505-2"/>
    </source>
</evidence>
<dbReference type="PANTHER" id="PTHR46015">
    <property type="entry name" value="ZGC:172121"/>
    <property type="match status" value="1"/>
</dbReference>
<feature type="binding site" evidence="6 7">
    <location>
        <position position="289"/>
    </location>
    <ligand>
        <name>Zn(2+)</name>
        <dbReference type="ChEBI" id="CHEBI:29105"/>
    </ligand>
</feature>
<name>A0ABD0YQG6_9HEMI</name>
<dbReference type="InterPro" id="IPR017226">
    <property type="entry name" value="BHMT-like"/>
</dbReference>
<evidence type="ECO:0000259" key="8">
    <source>
        <dbReference type="PROSITE" id="PS50970"/>
    </source>
</evidence>
<dbReference type="PANTHER" id="PTHR46015:SF1">
    <property type="entry name" value="HOMOCYSTEINE S-METHYLTRANSFERASE-LIKE ISOFORM 1"/>
    <property type="match status" value="1"/>
</dbReference>
<keyword evidence="3 6" id="KW-0479">Metal-binding</keyword>
<accession>A0ABD0YQG6</accession>
<feature type="domain" description="Hcy-binding" evidence="8">
    <location>
        <begin position="1"/>
        <end position="303"/>
    </location>
</feature>
<evidence type="ECO:0000256" key="7">
    <source>
        <dbReference type="PROSITE-ProRule" id="PRU00333"/>
    </source>
</evidence>
<comment type="cofactor">
    <cofactor evidence="6">
        <name>Zn(2+)</name>
        <dbReference type="ChEBI" id="CHEBI:29105"/>
    </cofactor>
    <text evidence="6">Binds 1 zinc ion per subunit.</text>
</comment>
<evidence type="ECO:0000256" key="4">
    <source>
        <dbReference type="ARBA" id="ARBA00022833"/>
    </source>
</evidence>
<dbReference type="PIRSF" id="PIRSF037505">
    <property type="entry name" value="Betaine_HMT"/>
    <property type="match status" value="1"/>
</dbReference>
<evidence type="ECO:0000256" key="3">
    <source>
        <dbReference type="ARBA" id="ARBA00022723"/>
    </source>
</evidence>
<feature type="binding site" evidence="6 7">
    <location>
        <position position="222"/>
    </location>
    <ligand>
        <name>Zn(2+)</name>
        <dbReference type="ChEBI" id="CHEBI:29105"/>
    </ligand>
</feature>
<dbReference type="InterPro" id="IPR003726">
    <property type="entry name" value="HCY_dom"/>
</dbReference>
<dbReference type="GO" id="GO:0008168">
    <property type="term" value="F:methyltransferase activity"/>
    <property type="evidence" value="ECO:0007669"/>
    <property type="project" value="UniProtKB-UniRule"/>
</dbReference>
<dbReference type="InterPro" id="IPR036589">
    <property type="entry name" value="HCY_dom_sf"/>
</dbReference>
<evidence type="ECO:0000313" key="9">
    <source>
        <dbReference type="EMBL" id="KAL1124747.1"/>
    </source>
</evidence>
<keyword evidence="4 6" id="KW-0862">Zinc</keyword>
<evidence type="ECO:0000256" key="1">
    <source>
        <dbReference type="ARBA" id="ARBA00022603"/>
    </source>
</evidence>
<protein>
    <recommendedName>
        <fullName evidence="8">Hcy-binding domain-containing protein</fullName>
    </recommendedName>
</protein>
<dbReference type="Gene3D" id="3.20.20.330">
    <property type="entry name" value="Homocysteine-binding-like domain"/>
    <property type="match status" value="1"/>
</dbReference>
<keyword evidence="10" id="KW-1185">Reference proteome</keyword>